<dbReference type="PANTHER" id="PTHR23354">
    <property type="entry name" value="NUCLEOLAR PROTEIN 7/ESTROGEN RECEPTOR COACTIVATOR-RELATED"/>
    <property type="match status" value="1"/>
</dbReference>
<dbReference type="eggNOG" id="KOG2372">
    <property type="taxonomic scope" value="Eukaryota"/>
</dbReference>
<evidence type="ECO:0000313" key="8">
    <source>
        <dbReference type="Proteomes" id="UP000001744"/>
    </source>
</evidence>
<dbReference type="InterPro" id="IPR006571">
    <property type="entry name" value="TLDc_dom"/>
</dbReference>
<evidence type="ECO:0000256" key="2">
    <source>
        <dbReference type="ARBA" id="ARBA00009540"/>
    </source>
</evidence>
<gene>
    <name evidence="7" type="primary">oxr1</name>
    <name evidence="6" type="ORF">SJAG_02470</name>
</gene>
<dbReference type="Pfam" id="PF07534">
    <property type="entry name" value="TLD"/>
    <property type="match status" value="1"/>
</dbReference>
<protein>
    <recommendedName>
        <fullName evidence="4">Oxidation resistance protein 1</fullName>
    </recommendedName>
</protein>
<dbReference type="EMBL" id="KE651166">
    <property type="protein sequence ID" value="EEB07382.1"/>
    <property type="molecule type" value="Genomic_DNA"/>
</dbReference>
<dbReference type="JaponicusDB" id="SJAG_02470">
    <property type="gene designation" value="oxr1"/>
</dbReference>
<dbReference type="VEuPathDB" id="FungiDB:SJAG_02470"/>
<keyword evidence="3" id="KW-0496">Mitochondrion</keyword>
<dbReference type="OMA" id="HYGLWCD"/>
<comment type="subcellular location">
    <subcellularLocation>
        <location evidence="1">Mitochondrion</location>
    </subcellularLocation>
</comment>
<dbReference type="PROSITE" id="PS51886">
    <property type="entry name" value="TLDC"/>
    <property type="match status" value="1"/>
</dbReference>
<evidence type="ECO:0000256" key="4">
    <source>
        <dbReference type="ARBA" id="ARBA00040604"/>
    </source>
</evidence>
<keyword evidence="8" id="KW-1185">Reference proteome</keyword>
<evidence type="ECO:0000256" key="3">
    <source>
        <dbReference type="ARBA" id="ARBA00023128"/>
    </source>
</evidence>
<evidence type="ECO:0000313" key="7">
    <source>
        <dbReference type="JaponicusDB" id="SJAG_02470"/>
    </source>
</evidence>
<sequence>MSAPVDLFHSTLNIQAENGHLTKELACSIREFLPTRYAAAEVWKRVYSLYHDGASLNTMCRATEPTSHAPKYPPAFVLLVKDDAGNLFGSFFTSYLRQKPHYYDTEECFLWTKSKDKFTAFPHCGQDQFVLYCTKEFLGFGGGNGKFSLWLNASLEYATSSFTPAFGNAPLSPAYEDGSRIPVIDVELYKLY</sequence>
<evidence type="ECO:0000259" key="5">
    <source>
        <dbReference type="PROSITE" id="PS51886"/>
    </source>
</evidence>
<dbReference type="GeneID" id="7049219"/>
<dbReference type="PANTHER" id="PTHR23354:SF62">
    <property type="entry name" value="MUSTARD, ISOFORM V"/>
    <property type="match status" value="1"/>
</dbReference>
<proteinExistence type="inferred from homology"/>
<feature type="domain" description="TLDc" evidence="5">
    <location>
        <begin position="19"/>
        <end position="190"/>
    </location>
</feature>
<dbReference type="OrthoDB" id="26679at2759"/>
<dbReference type="RefSeq" id="XP_002173675.1">
    <property type="nucleotide sequence ID" value="XM_002173639.2"/>
</dbReference>
<dbReference type="HOGENOM" id="CLU_029204_0_0_1"/>
<accession>B6K2K1</accession>
<dbReference type="STRING" id="402676.B6K2K1"/>
<evidence type="ECO:0000256" key="1">
    <source>
        <dbReference type="ARBA" id="ARBA00004173"/>
    </source>
</evidence>
<dbReference type="Proteomes" id="UP000001744">
    <property type="component" value="Unassembled WGS sequence"/>
</dbReference>
<name>B6K2K1_SCHJY</name>
<dbReference type="AlphaFoldDB" id="B6K2K1"/>
<comment type="similarity">
    <text evidence="2">Belongs to the OXR1 family.</text>
</comment>
<organism evidence="6 8">
    <name type="scientific">Schizosaccharomyces japonicus (strain yFS275 / FY16936)</name>
    <name type="common">Fission yeast</name>
    <dbReference type="NCBI Taxonomy" id="402676"/>
    <lineage>
        <taxon>Eukaryota</taxon>
        <taxon>Fungi</taxon>
        <taxon>Dikarya</taxon>
        <taxon>Ascomycota</taxon>
        <taxon>Taphrinomycotina</taxon>
        <taxon>Schizosaccharomycetes</taxon>
        <taxon>Schizosaccharomycetales</taxon>
        <taxon>Schizosaccharomycetaceae</taxon>
        <taxon>Schizosaccharomyces</taxon>
    </lineage>
</organism>
<dbReference type="SMART" id="SM00584">
    <property type="entry name" value="TLDc"/>
    <property type="match status" value="1"/>
</dbReference>
<reference evidence="6 8" key="1">
    <citation type="journal article" date="2011" name="Science">
        <title>Comparative functional genomics of the fission yeasts.</title>
        <authorList>
            <person name="Rhind N."/>
            <person name="Chen Z."/>
            <person name="Yassour M."/>
            <person name="Thompson D.A."/>
            <person name="Haas B.J."/>
            <person name="Habib N."/>
            <person name="Wapinski I."/>
            <person name="Roy S."/>
            <person name="Lin M.F."/>
            <person name="Heiman D.I."/>
            <person name="Young S.K."/>
            <person name="Furuya K."/>
            <person name="Guo Y."/>
            <person name="Pidoux A."/>
            <person name="Chen H.M."/>
            <person name="Robbertse B."/>
            <person name="Goldberg J.M."/>
            <person name="Aoki K."/>
            <person name="Bayne E.H."/>
            <person name="Berlin A.M."/>
            <person name="Desjardins C.A."/>
            <person name="Dobbs E."/>
            <person name="Dukaj L."/>
            <person name="Fan L."/>
            <person name="FitzGerald M.G."/>
            <person name="French C."/>
            <person name="Gujja S."/>
            <person name="Hansen K."/>
            <person name="Keifenheim D."/>
            <person name="Levin J.Z."/>
            <person name="Mosher R.A."/>
            <person name="Mueller C.A."/>
            <person name="Pfiffner J."/>
            <person name="Priest M."/>
            <person name="Russ C."/>
            <person name="Smialowska A."/>
            <person name="Swoboda P."/>
            <person name="Sykes S.M."/>
            <person name="Vaughn M."/>
            <person name="Vengrova S."/>
            <person name="Yoder R."/>
            <person name="Zeng Q."/>
            <person name="Allshire R."/>
            <person name="Baulcombe D."/>
            <person name="Birren B.W."/>
            <person name="Brown W."/>
            <person name="Ekwall K."/>
            <person name="Kellis M."/>
            <person name="Leatherwood J."/>
            <person name="Levin H."/>
            <person name="Margalit H."/>
            <person name="Martienssen R."/>
            <person name="Nieduszynski C.A."/>
            <person name="Spatafora J.W."/>
            <person name="Friedman N."/>
            <person name="Dalgaard J.Z."/>
            <person name="Baumann P."/>
            <person name="Niki H."/>
            <person name="Regev A."/>
            <person name="Nusbaum C."/>
        </authorList>
    </citation>
    <scope>NUCLEOTIDE SEQUENCE [LARGE SCALE GENOMIC DNA]</scope>
    <source>
        <strain evidence="8">yFS275 / FY16936</strain>
    </source>
</reference>
<evidence type="ECO:0000313" key="6">
    <source>
        <dbReference type="EMBL" id="EEB07382.1"/>
    </source>
</evidence>
<dbReference type="GO" id="GO:0005739">
    <property type="term" value="C:mitochondrion"/>
    <property type="evidence" value="ECO:0007669"/>
    <property type="project" value="UniProtKB-SubCell"/>
</dbReference>